<dbReference type="Gene3D" id="2.60.40.2080">
    <property type="match status" value="3"/>
</dbReference>
<evidence type="ECO:0000259" key="2">
    <source>
        <dbReference type="Pfam" id="PF09458"/>
    </source>
</evidence>
<dbReference type="EMBL" id="JH930469">
    <property type="protein sequence ID" value="EKM59119.1"/>
    <property type="molecule type" value="Genomic_DNA"/>
</dbReference>
<gene>
    <name evidence="3" type="ORF">PHACADRAFT_249353</name>
</gene>
<feature type="domain" description="H-type lectin" evidence="2">
    <location>
        <begin position="264"/>
        <end position="317"/>
    </location>
</feature>
<dbReference type="HOGENOM" id="CLU_058882_0_0_1"/>
<keyword evidence="4" id="KW-1185">Reference proteome</keyword>
<dbReference type="InParanoid" id="K5WJ20"/>
<dbReference type="GO" id="GO:0098609">
    <property type="term" value="P:cell-cell adhesion"/>
    <property type="evidence" value="ECO:0007669"/>
    <property type="project" value="TreeGrafter"/>
</dbReference>
<dbReference type="InterPro" id="IPR037221">
    <property type="entry name" value="H-type_lectin_dom_sf"/>
</dbReference>
<feature type="domain" description="H-type lectin" evidence="2">
    <location>
        <begin position="159"/>
        <end position="224"/>
    </location>
</feature>
<dbReference type="KEGG" id="pco:PHACADRAFT_249353"/>
<accession>K5WJ20</accession>
<feature type="region of interest" description="Disordered" evidence="1">
    <location>
        <begin position="139"/>
        <end position="160"/>
    </location>
</feature>
<proteinExistence type="predicted"/>
<dbReference type="GO" id="GO:0046871">
    <property type="term" value="F:N-acetylgalactosamine binding"/>
    <property type="evidence" value="ECO:0007669"/>
    <property type="project" value="TreeGrafter"/>
</dbReference>
<dbReference type="Pfam" id="PF09458">
    <property type="entry name" value="H_lectin"/>
    <property type="match status" value="2"/>
</dbReference>
<dbReference type="InterPro" id="IPR052487">
    <property type="entry name" value="Galactose-binding_lectin"/>
</dbReference>
<dbReference type="AlphaFoldDB" id="K5WJ20"/>
<dbReference type="GO" id="GO:0098636">
    <property type="term" value="C:protein complex involved in cell adhesion"/>
    <property type="evidence" value="ECO:0007669"/>
    <property type="project" value="TreeGrafter"/>
</dbReference>
<dbReference type="RefSeq" id="XP_007391691.1">
    <property type="nucleotide sequence ID" value="XM_007391629.1"/>
</dbReference>
<evidence type="ECO:0000313" key="4">
    <source>
        <dbReference type="Proteomes" id="UP000008370"/>
    </source>
</evidence>
<dbReference type="SUPFAM" id="SSF141086">
    <property type="entry name" value="Agglutinin HPA-like"/>
    <property type="match status" value="2"/>
</dbReference>
<protein>
    <recommendedName>
        <fullName evidence="2">H-type lectin domain-containing protein</fullName>
    </recommendedName>
</protein>
<evidence type="ECO:0000313" key="3">
    <source>
        <dbReference type="EMBL" id="EKM59119.1"/>
    </source>
</evidence>
<dbReference type="PANTHER" id="PTHR46938">
    <property type="entry name" value="DISCOIDIN-1 SUBUNIT A-RELATED-RELATED"/>
    <property type="match status" value="1"/>
</dbReference>
<dbReference type="InterPro" id="IPR019019">
    <property type="entry name" value="H-type_lectin_domain"/>
</dbReference>
<organism evidence="3 4">
    <name type="scientific">Phanerochaete carnosa (strain HHB-10118-sp)</name>
    <name type="common">White-rot fungus</name>
    <name type="synonym">Peniophora carnosa</name>
    <dbReference type="NCBI Taxonomy" id="650164"/>
    <lineage>
        <taxon>Eukaryota</taxon>
        <taxon>Fungi</taxon>
        <taxon>Dikarya</taxon>
        <taxon>Basidiomycota</taxon>
        <taxon>Agaricomycotina</taxon>
        <taxon>Agaricomycetes</taxon>
        <taxon>Polyporales</taxon>
        <taxon>Phanerochaetaceae</taxon>
        <taxon>Phanerochaete</taxon>
    </lineage>
</organism>
<dbReference type="GO" id="GO:0009986">
    <property type="term" value="C:cell surface"/>
    <property type="evidence" value="ECO:0007669"/>
    <property type="project" value="TreeGrafter"/>
</dbReference>
<dbReference type="Proteomes" id="UP000008370">
    <property type="component" value="Unassembled WGS sequence"/>
</dbReference>
<name>K5WJ20_PHACS</name>
<evidence type="ECO:0000256" key="1">
    <source>
        <dbReference type="SAM" id="MobiDB-lite"/>
    </source>
</evidence>
<sequence>MHVANVIEEDQVEDSTREHPSEDVLFKDASVLVPDTLLPVKPILSFDCGDFRTKDIRSSGNPEHVTIGEARFKVPSCYTRTVLLGINEMDVNILRLKAEVPSVADDRAFVNMITWADTRHHGSGCSWLSLPFDDPDIQSGRYSTTQDHDHSKSQKKTSHRITFERSYAAPPKVVVWLDSIDSGPGRNVRVTAWADGVTSDGFTIHLDTWHDSNLWSAGATWLAHSTGRTDVRSGTFEIKDVRPSSAHRHKNHGRVSWGVPEMARPPRVFTALRMLDFQDGRNVRLSMSTSEVTTTGMTWHMDSWNNTIFYQAGAVFITFHDDQ</sequence>
<dbReference type="GO" id="GO:0030247">
    <property type="term" value="F:polysaccharide binding"/>
    <property type="evidence" value="ECO:0007669"/>
    <property type="project" value="TreeGrafter"/>
</dbReference>
<reference evidence="3 4" key="1">
    <citation type="journal article" date="2012" name="BMC Genomics">
        <title>Comparative genomics of the white-rot fungi, Phanerochaete carnosa and P. chrysosporium, to elucidate the genetic basis of the distinct wood types they colonize.</title>
        <authorList>
            <person name="Suzuki H."/>
            <person name="MacDonald J."/>
            <person name="Syed K."/>
            <person name="Salamov A."/>
            <person name="Hori C."/>
            <person name="Aerts A."/>
            <person name="Henrissat B."/>
            <person name="Wiebenga A."/>
            <person name="vanKuyk P.A."/>
            <person name="Barry K."/>
            <person name="Lindquist E."/>
            <person name="LaButti K."/>
            <person name="Lapidus A."/>
            <person name="Lucas S."/>
            <person name="Coutinho P."/>
            <person name="Gong Y."/>
            <person name="Samejima M."/>
            <person name="Mahadevan R."/>
            <person name="Abou-Zaid M."/>
            <person name="de Vries R.P."/>
            <person name="Igarashi K."/>
            <person name="Yadav J.S."/>
            <person name="Grigoriev I.V."/>
            <person name="Master E.R."/>
        </authorList>
    </citation>
    <scope>NUCLEOTIDE SEQUENCE [LARGE SCALE GENOMIC DNA]</scope>
    <source>
        <strain evidence="3 4">HHB-10118-sp</strain>
    </source>
</reference>
<dbReference type="GeneID" id="18914644"/>
<feature type="region of interest" description="Disordered" evidence="1">
    <location>
        <begin position="1"/>
        <end position="20"/>
    </location>
</feature>
<dbReference type="GO" id="GO:0070492">
    <property type="term" value="F:oligosaccharide binding"/>
    <property type="evidence" value="ECO:0007669"/>
    <property type="project" value="TreeGrafter"/>
</dbReference>
<dbReference type="OrthoDB" id="2793557at2759"/>